<dbReference type="GO" id="GO:0006950">
    <property type="term" value="P:response to stress"/>
    <property type="evidence" value="ECO:0007669"/>
    <property type="project" value="TreeGrafter"/>
</dbReference>
<reference evidence="3" key="1">
    <citation type="submission" date="2018-12" db="EMBL/GenBank/DDBJ databases">
        <title>Tengunoibacter tsumagoiensis gen. nov., sp. nov., Dictyobacter kobayashii sp. nov., D. alpinus sp. nov., and D. joshuensis sp. nov. and description of Dictyobacteraceae fam. nov. within the order Ktedonobacterales isolated from Tengu-no-mugimeshi.</title>
        <authorList>
            <person name="Wang C.M."/>
            <person name="Zheng Y."/>
            <person name="Sakai Y."/>
            <person name="Toyoda A."/>
            <person name="Minakuchi Y."/>
            <person name="Abe K."/>
            <person name="Yokota A."/>
            <person name="Yabe S."/>
        </authorList>
    </citation>
    <scope>NUCLEOTIDE SEQUENCE [LARGE SCALE GENOMIC DNA]</scope>
    <source>
        <strain evidence="3">Uno16</strain>
    </source>
</reference>
<dbReference type="InterPro" id="IPR036390">
    <property type="entry name" value="WH_DNA-bd_sf"/>
</dbReference>
<dbReference type="AlphaFoldDB" id="A0A402BE39"/>
<evidence type="ECO:0000313" key="3">
    <source>
        <dbReference type="Proteomes" id="UP000287171"/>
    </source>
</evidence>
<name>A0A402BE39_9CHLR</name>
<dbReference type="InterPro" id="IPR039422">
    <property type="entry name" value="MarR/SlyA-like"/>
</dbReference>
<gene>
    <name evidence="2" type="ORF">KDA_51090</name>
</gene>
<keyword evidence="3" id="KW-1185">Reference proteome</keyword>
<dbReference type="PROSITE" id="PS50995">
    <property type="entry name" value="HTH_MARR_2"/>
    <property type="match status" value="1"/>
</dbReference>
<dbReference type="InterPro" id="IPR000835">
    <property type="entry name" value="HTH_MarR-typ"/>
</dbReference>
<sequence>MRMHTLDAAYMRVYTRNMERTFSCHCITLRYAAQTLTEVYDRVLAPSGLTVTQHLLLKNLLQEETEQSLTNLAHTLGSDRSTVGRNVRILARDGLVSLGRGSDRREHTVHITQKGRETVALAAPLWEKSQTAVEDTLGIEQLKTLRMLLSQLEEISI</sequence>
<comment type="caution">
    <text evidence="2">The sequence shown here is derived from an EMBL/GenBank/DDBJ whole genome shotgun (WGS) entry which is preliminary data.</text>
</comment>
<dbReference type="Gene3D" id="1.10.10.10">
    <property type="entry name" value="Winged helix-like DNA-binding domain superfamily/Winged helix DNA-binding domain"/>
    <property type="match status" value="1"/>
</dbReference>
<dbReference type="RefSeq" id="WP_126629855.1">
    <property type="nucleotide sequence ID" value="NZ_BIFT01000002.1"/>
</dbReference>
<evidence type="ECO:0000313" key="2">
    <source>
        <dbReference type="EMBL" id="GCE29625.1"/>
    </source>
</evidence>
<dbReference type="PANTHER" id="PTHR33164">
    <property type="entry name" value="TRANSCRIPTIONAL REGULATOR, MARR FAMILY"/>
    <property type="match status" value="1"/>
</dbReference>
<dbReference type="Proteomes" id="UP000287171">
    <property type="component" value="Unassembled WGS sequence"/>
</dbReference>
<feature type="domain" description="HTH marR-type" evidence="1">
    <location>
        <begin position="22"/>
        <end position="154"/>
    </location>
</feature>
<dbReference type="InterPro" id="IPR036388">
    <property type="entry name" value="WH-like_DNA-bd_sf"/>
</dbReference>
<dbReference type="SMART" id="SM00347">
    <property type="entry name" value="HTH_MARR"/>
    <property type="match status" value="1"/>
</dbReference>
<organism evidence="2 3">
    <name type="scientific">Dictyobacter alpinus</name>
    <dbReference type="NCBI Taxonomy" id="2014873"/>
    <lineage>
        <taxon>Bacteria</taxon>
        <taxon>Bacillati</taxon>
        <taxon>Chloroflexota</taxon>
        <taxon>Ktedonobacteria</taxon>
        <taxon>Ktedonobacterales</taxon>
        <taxon>Dictyobacteraceae</taxon>
        <taxon>Dictyobacter</taxon>
    </lineage>
</organism>
<proteinExistence type="predicted"/>
<dbReference type="EMBL" id="BIFT01000002">
    <property type="protein sequence ID" value="GCE29625.1"/>
    <property type="molecule type" value="Genomic_DNA"/>
</dbReference>
<accession>A0A402BE39</accession>
<protein>
    <submittedName>
        <fullName evidence="2">MarR family transcriptional regulator</fullName>
    </submittedName>
</protein>
<dbReference type="GO" id="GO:0003700">
    <property type="term" value="F:DNA-binding transcription factor activity"/>
    <property type="evidence" value="ECO:0007669"/>
    <property type="project" value="InterPro"/>
</dbReference>
<evidence type="ECO:0000259" key="1">
    <source>
        <dbReference type="PROSITE" id="PS50995"/>
    </source>
</evidence>
<dbReference type="PANTHER" id="PTHR33164:SF105">
    <property type="entry name" value="TRANSCRIPTIONAL REPRESSOR PROTEIN-RELATED"/>
    <property type="match status" value="1"/>
</dbReference>
<dbReference type="SUPFAM" id="SSF46785">
    <property type="entry name" value="Winged helix' DNA-binding domain"/>
    <property type="match status" value="1"/>
</dbReference>
<dbReference type="OrthoDB" id="165131at2"/>